<dbReference type="STRING" id="195522.BD01_0546"/>
<feature type="coiled-coil region" evidence="1">
    <location>
        <begin position="52"/>
        <end position="79"/>
    </location>
</feature>
<keyword evidence="3" id="KW-1185">Reference proteome</keyword>
<keyword evidence="1" id="KW-0175">Coiled coil</keyword>
<dbReference type="GeneID" id="24957461"/>
<dbReference type="OrthoDB" id="102052at2157"/>
<name>W8P0C2_9EURY</name>
<gene>
    <name evidence="2" type="ORF">BD01_0546</name>
</gene>
<dbReference type="eggNOG" id="arCOG03817">
    <property type="taxonomic scope" value="Archaea"/>
</dbReference>
<sequence length="153" mass="18181">MKVTVWAKGRWRKVHFNVPDELWKRIEETCRRNGFRAEEALRIILLDGYLDEEVDEEELARLEEEIKGLEERLYELEGHWSPLKFRTYYSALDNQNLAITLSGLIAENRRLRKMLGLEERDFSKVEELIHYYLSYAFGNKNGPGRKPKDFKGS</sequence>
<dbReference type="RefSeq" id="WP_051482155.1">
    <property type="nucleotide sequence ID" value="NZ_CP007264.1"/>
</dbReference>
<evidence type="ECO:0000256" key="1">
    <source>
        <dbReference type="SAM" id="Coils"/>
    </source>
</evidence>
<evidence type="ECO:0000313" key="2">
    <source>
        <dbReference type="EMBL" id="AHL22171.1"/>
    </source>
</evidence>
<accession>W8P0C2</accession>
<dbReference type="AlphaFoldDB" id="W8P0C2"/>
<dbReference type="KEGG" id="tnu:BD01_0546"/>
<reference evidence="2 3" key="1">
    <citation type="submission" date="2014-02" db="EMBL/GenBank/DDBJ databases">
        <title>Genome Sequence of an Hyperthermophilic Archaeon, Thermococcus nautili 30-1, producing viral vesicles.</title>
        <authorList>
            <person name="Oberto J."/>
            <person name="Gaudin M."/>
            <person name="Cossu M."/>
            <person name="Gorlas A."/>
            <person name="Slesarev A."/>
            <person name="Marguet E."/>
            <person name="Forterre P."/>
        </authorList>
    </citation>
    <scope>NUCLEOTIDE SEQUENCE [LARGE SCALE GENOMIC DNA]</scope>
    <source>
        <strain evidence="2 3">30-1</strain>
    </source>
</reference>
<dbReference type="HOGENOM" id="CLU_155678_0_0_2"/>
<dbReference type="EMBL" id="CP007264">
    <property type="protein sequence ID" value="AHL22171.1"/>
    <property type="molecule type" value="Genomic_DNA"/>
</dbReference>
<evidence type="ECO:0000313" key="3">
    <source>
        <dbReference type="Proteomes" id="UP000019434"/>
    </source>
</evidence>
<proteinExistence type="predicted"/>
<organism evidence="2 3">
    <name type="scientific">Thermococcus nautili</name>
    <dbReference type="NCBI Taxonomy" id="195522"/>
    <lineage>
        <taxon>Archaea</taxon>
        <taxon>Methanobacteriati</taxon>
        <taxon>Methanobacteriota</taxon>
        <taxon>Thermococci</taxon>
        <taxon>Thermococcales</taxon>
        <taxon>Thermococcaceae</taxon>
        <taxon>Thermococcus</taxon>
    </lineage>
</organism>
<dbReference type="Proteomes" id="UP000019434">
    <property type="component" value="Chromosome"/>
</dbReference>
<protein>
    <submittedName>
        <fullName evidence="2">Uncharacterized protein</fullName>
    </submittedName>
</protein>